<dbReference type="SUPFAM" id="SSF53098">
    <property type="entry name" value="Ribonuclease H-like"/>
    <property type="match status" value="1"/>
</dbReference>
<evidence type="ECO:0000313" key="1">
    <source>
        <dbReference type="Proteomes" id="UP000046395"/>
    </source>
</evidence>
<dbReference type="PANTHER" id="PTHR45913">
    <property type="entry name" value="EPM2A-INTERACTING PROTEIN 1"/>
    <property type="match status" value="1"/>
</dbReference>
<name>A0A5S6Q2S0_TRIMR</name>
<accession>A0A5S6Q2S0</accession>
<sequence length="797" mass="91328">MQASFSPPCPFLEHPGQPTIAFRIWIRLFENYLLAAFPEKIGEKRKRAILLNHLGTEGQRLFYSLQPTDDSYASTLQALTSFFTPKVNVCVERHRFRRRRQAQGETVDLYVADLKELAATCAFGALEEESIRDQLIEGTSSPAVRERLLSVDNLTLDKAILIAQQMETAKREASCLLATADGTDVNLLKKRQQSAPSSGSVARKNAVRLCKFTPFNVFIAQPHFPMSSLPKKKCRRYSVEYLQYGFIPSPQDQSLPMCLNCMATFSNETMKPCKLKKHLVTSHPDKKDKPLEFFKALRNNFEKRPVLTQLLTERTQKLDKGVVASYKISKLIAKTGHGHNVGESLILPSLSIIISDVMNMYPNSTIQAVPLSNSTVRRRIDEMALDIEERLVDSLRTHKFSLQLDETCLQDNDSLLMAYVRFWNGDKLMEEMLFAKRIKTDTRGLSIFEEMKSYLAENNIPLENIIACATDGAASMVGRYRGFIAHLKKAIPSVFTIHCVIHRQHLVSKNLGARLNHSLSIVIRTVNFIKSHALRDRLFRQLCEHYNDNFRTLLLHTEVRWLSKGNCLRRFVTLWNTIVSFMSDKEDVGKLIEAKADIFYLADIFEKLDLLNKNLQGRDSTLVSSKEAITSFLKKLEVYWHNMGRREFLQFPNVKEIAEMVIDDDLLVYVKHLQQIHWILNPFVVDPTEVDTEIQESLIDLQSDTSARHQFSLFEKDFWMKNDLPNKYPTLWEQARTFFVAFPSTYLVECGFSKVASLTKTRSRLDVATRGDLHLSLSNLEPNIDQLAQKYQAQGSH</sequence>
<dbReference type="PANTHER" id="PTHR45913:SF22">
    <property type="entry name" value="SCAN BOX DOMAIN-CONTAINING PROTEIN"/>
    <property type="match status" value="1"/>
</dbReference>
<evidence type="ECO:0000313" key="2">
    <source>
        <dbReference type="WBParaSite" id="TMUE_0000001531.1"/>
    </source>
</evidence>
<proteinExistence type="predicted"/>
<dbReference type="WBParaSite" id="TMUE_0000001531.1">
    <property type="protein sequence ID" value="TMUE_0000001531.1"/>
    <property type="gene ID" value="WBGene00297421"/>
</dbReference>
<dbReference type="STRING" id="70415.A0A5S6Q2S0"/>
<dbReference type="AlphaFoldDB" id="A0A5S6Q2S0"/>
<dbReference type="Proteomes" id="UP000046395">
    <property type="component" value="Unassembled WGS sequence"/>
</dbReference>
<organism evidence="1 2">
    <name type="scientific">Trichuris muris</name>
    <name type="common">Mouse whipworm</name>
    <dbReference type="NCBI Taxonomy" id="70415"/>
    <lineage>
        <taxon>Eukaryota</taxon>
        <taxon>Metazoa</taxon>
        <taxon>Ecdysozoa</taxon>
        <taxon>Nematoda</taxon>
        <taxon>Enoplea</taxon>
        <taxon>Dorylaimia</taxon>
        <taxon>Trichinellida</taxon>
        <taxon>Trichuridae</taxon>
        <taxon>Trichuris</taxon>
    </lineage>
</organism>
<reference evidence="2" key="1">
    <citation type="submission" date="2019-12" db="UniProtKB">
        <authorList>
            <consortium name="WormBaseParasite"/>
        </authorList>
    </citation>
    <scope>IDENTIFICATION</scope>
</reference>
<dbReference type="InterPro" id="IPR012337">
    <property type="entry name" value="RNaseH-like_sf"/>
</dbReference>
<protein>
    <submittedName>
        <fullName evidence="2">DUF4371 domain-containing protein</fullName>
    </submittedName>
</protein>
<keyword evidence="1" id="KW-1185">Reference proteome</keyword>